<dbReference type="PROSITE" id="PS51257">
    <property type="entry name" value="PROKAR_LIPOPROTEIN"/>
    <property type="match status" value="1"/>
</dbReference>
<dbReference type="AlphaFoldDB" id="A0A6M4NR05"/>
<geneLocation type="plasmid" evidence="2">
    <name>pLA111</name>
</geneLocation>
<organism evidence="2">
    <name type="scientific">Pseudomonas juntendi</name>
    <dbReference type="NCBI Taxonomy" id="2666183"/>
    <lineage>
        <taxon>Bacteria</taxon>
        <taxon>Pseudomonadati</taxon>
        <taxon>Pseudomonadota</taxon>
        <taxon>Gammaproteobacteria</taxon>
        <taxon>Pseudomonadales</taxon>
        <taxon>Pseudomonadaceae</taxon>
        <taxon>Pseudomonas</taxon>
    </lineage>
</organism>
<accession>A0A6M4NR05</accession>
<reference evidence="2" key="1">
    <citation type="submission" date="2020-03" db="EMBL/GenBank/DDBJ databases">
        <title>Pseudomonas putida group clinical strains as reservoir of blaVIM-2 associated to Tn402-like transposons disseminated by broad-host-range conjugative plasmids.</title>
        <authorList>
            <person name="Brovedan M.A."/>
            <person name="Marchiaro P."/>
            <person name="Viale A."/>
            <person name="Limansky A."/>
        </authorList>
    </citation>
    <scope>NUCLEOTIDE SEQUENCE</scope>
    <source>
        <strain evidence="2">LA111</strain>
        <plasmid evidence="2">pLA111</plasmid>
    </source>
</reference>
<gene>
    <name evidence="2" type="primary">virB7</name>
</gene>
<name>A0A6M4NR05_9PSED</name>
<dbReference type="EMBL" id="MT192131">
    <property type="protein sequence ID" value="QJR98716.1"/>
    <property type="molecule type" value="Genomic_DNA"/>
</dbReference>
<keyword evidence="1" id="KW-0732">Signal</keyword>
<evidence type="ECO:0000313" key="2">
    <source>
        <dbReference type="EMBL" id="QJR98716.1"/>
    </source>
</evidence>
<evidence type="ECO:0000256" key="1">
    <source>
        <dbReference type="SAM" id="SignalP"/>
    </source>
</evidence>
<sequence>MKIVLRLLALTVVVAAAGCAHQPPSCDGKDRRPINADRQAGITFPSCGQALALNAFDLGDG</sequence>
<proteinExistence type="predicted"/>
<feature type="chain" id="PRO_5026974120" evidence="1">
    <location>
        <begin position="18"/>
        <end position="61"/>
    </location>
</feature>
<protein>
    <submittedName>
        <fullName evidence="2">VirB7</fullName>
    </submittedName>
</protein>
<keyword evidence="2" id="KW-0614">Plasmid</keyword>
<feature type="signal peptide" evidence="1">
    <location>
        <begin position="1"/>
        <end position="17"/>
    </location>
</feature>